<evidence type="ECO:0000256" key="1">
    <source>
        <dbReference type="SAM" id="MobiDB-lite"/>
    </source>
</evidence>
<evidence type="ECO:0000313" key="3">
    <source>
        <dbReference type="EMBL" id="WEW54895.1"/>
    </source>
</evidence>
<dbReference type="PROSITE" id="PS50181">
    <property type="entry name" value="FBOX"/>
    <property type="match status" value="1"/>
</dbReference>
<feature type="domain" description="F-box" evidence="2">
    <location>
        <begin position="23"/>
        <end position="75"/>
    </location>
</feature>
<name>A0AAF0IEB2_9EURO</name>
<dbReference type="SUPFAM" id="SSF81383">
    <property type="entry name" value="F-box domain"/>
    <property type="match status" value="1"/>
</dbReference>
<feature type="region of interest" description="Disordered" evidence="1">
    <location>
        <begin position="1"/>
        <end position="22"/>
    </location>
</feature>
<evidence type="ECO:0000313" key="4">
    <source>
        <dbReference type="Proteomes" id="UP001219355"/>
    </source>
</evidence>
<dbReference type="InterPro" id="IPR036047">
    <property type="entry name" value="F-box-like_dom_sf"/>
</dbReference>
<dbReference type="Proteomes" id="UP001219355">
    <property type="component" value="Chromosome 1"/>
</dbReference>
<proteinExistence type="predicted"/>
<dbReference type="AlphaFoldDB" id="A0AAF0IEB2"/>
<dbReference type="Pfam" id="PF00646">
    <property type="entry name" value="F-box"/>
    <property type="match status" value="1"/>
</dbReference>
<reference evidence="3" key="1">
    <citation type="submission" date="2023-03" db="EMBL/GenBank/DDBJ databases">
        <title>Emydomyces testavorans Genome Sequence.</title>
        <authorList>
            <person name="Hoyer L."/>
        </authorList>
    </citation>
    <scope>NUCLEOTIDE SEQUENCE</scope>
    <source>
        <strain evidence="3">16-2883</strain>
    </source>
</reference>
<accession>A0AAF0IEB2</accession>
<organism evidence="3 4">
    <name type="scientific">Emydomyces testavorans</name>
    <dbReference type="NCBI Taxonomy" id="2070801"/>
    <lineage>
        <taxon>Eukaryota</taxon>
        <taxon>Fungi</taxon>
        <taxon>Dikarya</taxon>
        <taxon>Ascomycota</taxon>
        <taxon>Pezizomycotina</taxon>
        <taxon>Eurotiomycetes</taxon>
        <taxon>Eurotiomycetidae</taxon>
        <taxon>Onygenales</taxon>
        <taxon>Nannizziopsiaceae</taxon>
        <taxon>Emydomyces</taxon>
    </lineage>
</organism>
<keyword evidence="4" id="KW-1185">Reference proteome</keyword>
<dbReference type="EMBL" id="CP120627">
    <property type="protein sequence ID" value="WEW54895.1"/>
    <property type="molecule type" value="Genomic_DNA"/>
</dbReference>
<gene>
    <name evidence="3" type="ORF">PRK78_000322</name>
</gene>
<dbReference type="InterPro" id="IPR001810">
    <property type="entry name" value="F-box_dom"/>
</dbReference>
<sequence length="213" mass="24067">MLHTQSKPLSADSDAEPKQTHHRQHFMHLPPEMHLQIISYLSYPDALALKHTNNYFYSLVTTSVQSRVDWIIERLSLGLPIRWKKCELRTDESFCKGDVKRTMDRRRRHRECRPGVGGCLVVVGSSCGGGGRAEVNRQLRRCKVLLKRGTGVVLEHQIERVLADVLGSGGDWVITLLPHSSLADYIEVDAIFSNPSTSRRFKTSFGDSRGSQL</sequence>
<evidence type="ECO:0000259" key="2">
    <source>
        <dbReference type="PROSITE" id="PS50181"/>
    </source>
</evidence>
<protein>
    <recommendedName>
        <fullName evidence="2">F-box domain-containing protein</fullName>
    </recommendedName>
</protein>